<reference evidence="2" key="2">
    <citation type="journal article" date="2015" name="Data Brief">
        <title>Shoot transcriptome of the giant reed, Arundo donax.</title>
        <authorList>
            <person name="Barrero R.A."/>
            <person name="Guerrero F.D."/>
            <person name="Moolhuijzen P."/>
            <person name="Goolsby J.A."/>
            <person name="Tidwell J."/>
            <person name="Bellgard S.E."/>
            <person name="Bellgard M.I."/>
        </authorList>
    </citation>
    <scope>NUCLEOTIDE SEQUENCE</scope>
    <source>
        <tissue evidence="2">Shoot tissue taken approximately 20 cm above the soil surface</tissue>
    </source>
</reference>
<dbReference type="AlphaFoldDB" id="A0A0A8ZNR3"/>
<evidence type="ECO:0000313" key="2">
    <source>
        <dbReference type="EMBL" id="JAD36477.1"/>
    </source>
</evidence>
<feature type="compositionally biased region" description="Basic residues" evidence="1">
    <location>
        <begin position="1"/>
        <end position="14"/>
    </location>
</feature>
<organism evidence="2">
    <name type="scientific">Arundo donax</name>
    <name type="common">Giant reed</name>
    <name type="synonym">Donax arundinaceus</name>
    <dbReference type="NCBI Taxonomy" id="35708"/>
    <lineage>
        <taxon>Eukaryota</taxon>
        <taxon>Viridiplantae</taxon>
        <taxon>Streptophyta</taxon>
        <taxon>Embryophyta</taxon>
        <taxon>Tracheophyta</taxon>
        <taxon>Spermatophyta</taxon>
        <taxon>Magnoliopsida</taxon>
        <taxon>Liliopsida</taxon>
        <taxon>Poales</taxon>
        <taxon>Poaceae</taxon>
        <taxon>PACMAD clade</taxon>
        <taxon>Arundinoideae</taxon>
        <taxon>Arundineae</taxon>
        <taxon>Arundo</taxon>
    </lineage>
</organism>
<reference evidence="2" key="1">
    <citation type="submission" date="2014-09" db="EMBL/GenBank/DDBJ databases">
        <authorList>
            <person name="Magalhaes I.L.F."/>
            <person name="Oliveira U."/>
            <person name="Santos F.R."/>
            <person name="Vidigal T.H.D.A."/>
            <person name="Brescovit A.D."/>
            <person name="Santos A.J."/>
        </authorList>
    </citation>
    <scope>NUCLEOTIDE SEQUENCE</scope>
    <source>
        <tissue evidence="2">Shoot tissue taken approximately 20 cm above the soil surface</tissue>
    </source>
</reference>
<feature type="region of interest" description="Disordered" evidence="1">
    <location>
        <begin position="1"/>
        <end position="37"/>
    </location>
</feature>
<dbReference type="EMBL" id="GBRH01261418">
    <property type="protein sequence ID" value="JAD36477.1"/>
    <property type="molecule type" value="Transcribed_RNA"/>
</dbReference>
<protein>
    <submittedName>
        <fullName evidence="2">Uncharacterized protein</fullName>
    </submittedName>
</protein>
<accession>A0A0A8ZNR3</accession>
<name>A0A0A8ZNR3_ARUDO</name>
<proteinExistence type="predicted"/>
<feature type="compositionally biased region" description="Basic residues" evidence="1">
    <location>
        <begin position="27"/>
        <end position="37"/>
    </location>
</feature>
<evidence type="ECO:0000256" key="1">
    <source>
        <dbReference type="SAM" id="MobiDB-lite"/>
    </source>
</evidence>
<sequence length="37" mass="4389">MPWRRCLTRWRRSTRMPLPGSMPSRPSSRRSGKRTCG</sequence>
<feature type="compositionally biased region" description="Low complexity" evidence="1">
    <location>
        <begin position="15"/>
        <end position="26"/>
    </location>
</feature>